<gene>
    <name evidence="1" type="ORF">B296_00036867</name>
</gene>
<dbReference type="GO" id="GO:0004176">
    <property type="term" value="F:ATP-dependent peptidase activity"/>
    <property type="evidence" value="ECO:0007669"/>
    <property type="project" value="InterPro"/>
</dbReference>
<dbReference type="PANTHER" id="PTHR10046">
    <property type="entry name" value="ATP DEPENDENT LON PROTEASE FAMILY MEMBER"/>
    <property type="match status" value="1"/>
</dbReference>
<dbReference type="InterPro" id="IPR027065">
    <property type="entry name" value="Lon_Prtase"/>
</dbReference>
<reference evidence="1 2" key="1">
    <citation type="journal article" date="2014" name="Agronomy (Basel)">
        <title>A Draft Genome Sequence for Ensete ventricosum, the Drought-Tolerant Tree Against Hunger.</title>
        <authorList>
            <person name="Harrison J."/>
            <person name="Moore K.A."/>
            <person name="Paszkiewicz K."/>
            <person name="Jones T."/>
            <person name="Grant M."/>
            <person name="Ambacheew D."/>
            <person name="Muzemil S."/>
            <person name="Studholme D.J."/>
        </authorList>
    </citation>
    <scope>NUCLEOTIDE SEQUENCE [LARGE SCALE GENOMIC DNA]</scope>
</reference>
<dbReference type="Gene3D" id="3.40.50.300">
    <property type="entry name" value="P-loop containing nucleotide triphosphate hydrolases"/>
    <property type="match status" value="1"/>
</dbReference>
<dbReference type="Gene3D" id="2.30.130.40">
    <property type="entry name" value="LON domain-like"/>
    <property type="match status" value="1"/>
</dbReference>
<protein>
    <recommendedName>
        <fullName evidence="3">Lon N-terminal domain-containing protein</fullName>
    </recommendedName>
</protein>
<name>A0A427A156_ENSVE</name>
<dbReference type="GO" id="GO:0030163">
    <property type="term" value="P:protein catabolic process"/>
    <property type="evidence" value="ECO:0007669"/>
    <property type="project" value="InterPro"/>
</dbReference>
<evidence type="ECO:0008006" key="3">
    <source>
        <dbReference type="Google" id="ProtNLM"/>
    </source>
</evidence>
<accession>A0A427A156</accession>
<comment type="caution">
    <text evidence="1">The sequence shown here is derived from an EMBL/GenBank/DDBJ whole genome shotgun (WGS) entry which is preliminary data.</text>
</comment>
<sequence length="273" mass="30456">MCGIGSIYVIVVCCSVKLVEQELWQKEEKGLIGVLPVRDTEAAAGVGSMIAPGDLVLQFHFPVDTTSISRGVAARALHLSRGVEKPSGRVTYIVVLEGLCRFSVQELSARGTYYVARVNRLDLTKAGFACRRLRKMQPQQPGYSSSRGYLELLADLPWQKVSEEPELDLKAAQESLDQDHYGLVKVKQRIIEYLAVRKVKSLPLSLDMHNTPLFCLLLQRVAVSNPVMLLDEIDKTGSDVRGDPASALLEVLDPEQNKTFNDQYPQLWIYSCY</sequence>
<proteinExistence type="predicted"/>
<dbReference type="GO" id="GO:0004252">
    <property type="term" value="F:serine-type endopeptidase activity"/>
    <property type="evidence" value="ECO:0007669"/>
    <property type="project" value="InterPro"/>
</dbReference>
<dbReference type="EMBL" id="AMZH03004179">
    <property type="protein sequence ID" value="RRT69938.1"/>
    <property type="molecule type" value="Genomic_DNA"/>
</dbReference>
<evidence type="ECO:0000313" key="1">
    <source>
        <dbReference type="EMBL" id="RRT69938.1"/>
    </source>
</evidence>
<dbReference type="GO" id="GO:0005524">
    <property type="term" value="F:ATP binding"/>
    <property type="evidence" value="ECO:0007669"/>
    <property type="project" value="InterPro"/>
</dbReference>
<dbReference type="AlphaFoldDB" id="A0A427A156"/>
<dbReference type="Proteomes" id="UP000287651">
    <property type="component" value="Unassembled WGS sequence"/>
</dbReference>
<evidence type="ECO:0000313" key="2">
    <source>
        <dbReference type="Proteomes" id="UP000287651"/>
    </source>
</evidence>
<dbReference type="InterPro" id="IPR046336">
    <property type="entry name" value="Lon_prtase_N_sf"/>
</dbReference>
<dbReference type="InterPro" id="IPR027417">
    <property type="entry name" value="P-loop_NTPase"/>
</dbReference>
<organism evidence="1 2">
    <name type="scientific">Ensete ventricosum</name>
    <name type="common">Abyssinian banana</name>
    <name type="synonym">Musa ensete</name>
    <dbReference type="NCBI Taxonomy" id="4639"/>
    <lineage>
        <taxon>Eukaryota</taxon>
        <taxon>Viridiplantae</taxon>
        <taxon>Streptophyta</taxon>
        <taxon>Embryophyta</taxon>
        <taxon>Tracheophyta</taxon>
        <taxon>Spermatophyta</taxon>
        <taxon>Magnoliopsida</taxon>
        <taxon>Liliopsida</taxon>
        <taxon>Zingiberales</taxon>
        <taxon>Musaceae</taxon>
        <taxon>Ensete</taxon>
    </lineage>
</organism>